<accession>A0A162NDJ3</accession>
<dbReference type="RefSeq" id="XP_018291378.1">
    <property type="nucleotide sequence ID" value="XM_018441564.1"/>
</dbReference>
<dbReference type="PANTHER" id="PTHR36978">
    <property type="entry name" value="P-LOOP CONTAINING NUCLEOTIDE TRIPHOSPHATE HYDROLASE"/>
    <property type="match status" value="1"/>
</dbReference>
<dbReference type="OrthoDB" id="408152at2759"/>
<dbReference type="STRING" id="763407.A0A162NDJ3"/>
<organism evidence="1 2">
    <name type="scientific">Phycomyces blakesleeanus (strain ATCC 8743b / DSM 1359 / FGSC 10004 / NBRC 33097 / NRRL 1555)</name>
    <dbReference type="NCBI Taxonomy" id="763407"/>
    <lineage>
        <taxon>Eukaryota</taxon>
        <taxon>Fungi</taxon>
        <taxon>Fungi incertae sedis</taxon>
        <taxon>Mucoromycota</taxon>
        <taxon>Mucoromycotina</taxon>
        <taxon>Mucoromycetes</taxon>
        <taxon>Mucorales</taxon>
        <taxon>Phycomycetaceae</taxon>
        <taxon>Phycomyces</taxon>
    </lineage>
</organism>
<dbReference type="InParanoid" id="A0A162NDJ3"/>
<sequence>MPLKIIGAGYGRTGTNSLRLALETLGYRTHHMSQLMGDSVQDPFVWQRAYDNPGSHPDEWESVYGKYDAAIDWPTVTVYEQLLKKYPDAKVILTVRSAESWYKSMCNTIFKFFEDDTKQHPEHITNVITFQRSTMFDGYIKGDLSKIKNKEELCWIFDEHIKRVKALVPPENLLVLELGEGWSRLCEFLGCPVPEIPYPNTNSSGESFDLYIKSVFDALEKQNLCPTIGKTA</sequence>
<dbReference type="Pfam" id="PF17784">
    <property type="entry name" value="Sulfotransfer_4"/>
    <property type="match status" value="1"/>
</dbReference>
<gene>
    <name evidence="1" type="ORF">PHYBLDRAFT_65946</name>
</gene>
<dbReference type="InterPro" id="IPR040632">
    <property type="entry name" value="Sulfotransfer_4"/>
</dbReference>
<dbReference type="Gene3D" id="3.40.50.300">
    <property type="entry name" value="P-loop containing nucleotide triphosphate hydrolases"/>
    <property type="match status" value="1"/>
</dbReference>
<dbReference type="GeneID" id="29002470"/>
<name>A0A162NDJ3_PHYB8</name>
<evidence type="ECO:0000313" key="2">
    <source>
        <dbReference type="Proteomes" id="UP000077315"/>
    </source>
</evidence>
<reference evidence="2" key="1">
    <citation type="submission" date="2015-06" db="EMBL/GenBank/DDBJ databases">
        <title>Expansion of signal transduction pathways in fungi by whole-genome duplication.</title>
        <authorList>
            <consortium name="DOE Joint Genome Institute"/>
            <person name="Corrochano L.M."/>
            <person name="Kuo A."/>
            <person name="Marcet-Houben M."/>
            <person name="Polaino S."/>
            <person name="Salamov A."/>
            <person name="Villalobos J.M."/>
            <person name="Alvarez M.I."/>
            <person name="Avalos J."/>
            <person name="Benito E.P."/>
            <person name="Benoit I."/>
            <person name="Burger G."/>
            <person name="Camino L.P."/>
            <person name="Canovas D."/>
            <person name="Cerda-Olmedo E."/>
            <person name="Cheng J.-F."/>
            <person name="Dominguez A."/>
            <person name="Elias M."/>
            <person name="Eslava A.P."/>
            <person name="Glaser F."/>
            <person name="Grimwood J."/>
            <person name="Gutierrez G."/>
            <person name="Heitman J."/>
            <person name="Henrissat B."/>
            <person name="Iturriaga E.A."/>
            <person name="Lang B.F."/>
            <person name="Lavin J.L."/>
            <person name="Lee S."/>
            <person name="Li W."/>
            <person name="Lindquist E."/>
            <person name="Lopez-Garcia S."/>
            <person name="Luque E.M."/>
            <person name="Marcos A.T."/>
            <person name="Martin J."/>
            <person name="McCluskey K."/>
            <person name="Medina H.R."/>
            <person name="Miralles-Duran A."/>
            <person name="Miyazaki A."/>
            <person name="Munoz-Torres E."/>
            <person name="Oguiza J.A."/>
            <person name="Ohm R."/>
            <person name="Olmedo M."/>
            <person name="Orejas M."/>
            <person name="Ortiz-Castellanos L."/>
            <person name="Pisabarro A.G."/>
            <person name="Rodriguez-Romero J."/>
            <person name="Ruiz-Herrera J."/>
            <person name="Ruiz-Vazquez R."/>
            <person name="Sanz C."/>
            <person name="Schackwitz W."/>
            <person name="Schmutz J."/>
            <person name="Shahriari M."/>
            <person name="Shelest E."/>
            <person name="Silva-Franco F."/>
            <person name="Soanes D."/>
            <person name="Syed K."/>
            <person name="Tagua V.G."/>
            <person name="Talbot N.J."/>
            <person name="Thon M."/>
            <person name="De vries R.P."/>
            <person name="Wiebenga A."/>
            <person name="Yadav J.S."/>
            <person name="Braun E.L."/>
            <person name="Baker S."/>
            <person name="Garre V."/>
            <person name="Horwitz B."/>
            <person name="Torres-Martinez S."/>
            <person name="Idnurm A."/>
            <person name="Herrera-Estrella A."/>
            <person name="Gabaldon T."/>
            <person name="Grigoriev I.V."/>
        </authorList>
    </citation>
    <scope>NUCLEOTIDE SEQUENCE [LARGE SCALE GENOMIC DNA]</scope>
    <source>
        <strain evidence="2">NRRL 1555(-)</strain>
    </source>
</reference>
<evidence type="ECO:0000313" key="1">
    <source>
        <dbReference type="EMBL" id="OAD73338.1"/>
    </source>
</evidence>
<dbReference type="Proteomes" id="UP000077315">
    <property type="component" value="Unassembled WGS sequence"/>
</dbReference>
<dbReference type="AlphaFoldDB" id="A0A162NDJ3"/>
<dbReference type="EMBL" id="KV440981">
    <property type="protein sequence ID" value="OAD73338.1"/>
    <property type="molecule type" value="Genomic_DNA"/>
</dbReference>
<protein>
    <recommendedName>
        <fullName evidence="3">Sulfotransferase domain-containing protein</fullName>
    </recommendedName>
</protein>
<dbReference type="PANTHER" id="PTHR36978:SF4">
    <property type="entry name" value="P-LOOP CONTAINING NUCLEOSIDE TRIPHOSPHATE HYDROLASE PROTEIN"/>
    <property type="match status" value="1"/>
</dbReference>
<proteinExistence type="predicted"/>
<evidence type="ECO:0008006" key="3">
    <source>
        <dbReference type="Google" id="ProtNLM"/>
    </source>
</evidence>
<dbReference type="InterPro" id="IPR027417">
    <property type="entry name" value="P-loop_NTPase"/>
</dbReference>
<dbReference type="SUPFAM" id="SSF52540">
    <property type="entry name" value="P-loop containing nucleoside triphosphate hydrolases"/>
    <property type="match status" value="1"/>
</dbReference>
<dbReference type="VEuPathDB" id="FungiDB:PHYBLDRAFT_65946"/>
<keyword evidence="2" id="KW-1185">Reference proteome</keyword>